<feature type="transmembrane region" description="Helical" evidence="6">
    <location>
        <begin position="236"/>
        <end position="255"/>
    </location>
</feature>
<dbReference type="Pfam" id="PF01545">
    <property type="entry name" value="Cation_efflux"/>
    <property type="match status" value="1"/>
</dbReference>
<feature type="transmembrane region" description="Helical" evidence="6">
    <location>
        <begin position="197"/>
        <end position="216"/>
    </location>
</feature>
<dbReference type="Gene3D" id="3.30.70.1350">
    <property type="entry name" value="Cation efflux protein, cytoplasmic domain"/>
    <property type="match status" value="1"/>
</dbReference>
<keyword evidence="10" id="KW-1185">Reference proteome</keyword>
<dbReference type="OrthoDB" id="78296at2759"/>
<feature type="non-terminal residue" evidence="9">
    <location>
        <position position="1"/>
    </location>
</feature>
<dbReference type="InterPro" id="IPR058533">
    <property type="entry name" value="Cation_efflux_TM"/>
</dbReference>
<dbReference type="InterPro" id="IPR002524">
    <property type="entry name" value="Cation_efflux"/>
</dbReference>
<dbReference type="GO" id="GO:0016020">
    <property type="term" value="C:membrane"/>
    <property type="evidence" value="ECO:0007669"/>
    <property type="project" value="UniProtKB-SubCell"/>
</dbReference>
<dbReference type="GO" id="GO:0030003">
    <property type="term" value="P:intracellular monoatomic cation homeostasis"/>
    <property type="evidence" value="ECO:0007669"/>
    <property type="project" value="UniProtKB-ARBA"/>
</dbReference>
<feature type="non-terminal residue" evidence="9">
    <location>
        <position position="416"/>
    </location>
</feature>
<dbReference type="InterPro" id="IPR036837">
    <property type="entry name" value="Cation_efflux_CTD_sf"/>
</dbReference>
<evidence type="ECO:0000256" key="4">
    <source>
        <dbReference type="ARBA" id="ARBA00022989"/>
    </source>
</evidence>
<dbReference type="GO" id="GO:0008324">
    <property type="term" value="F:monoatomic cation transmembrane transporter activity"/>
    <property type="evidence" value="ECO:0007669"/>
    <property type="project" value="InterPro"/>
</dbReference>
<dbReference type="EMBL" id="KV454292">
    <property type="protein sequence ID" value="ODQ74468.1"/>
    <property type="molecule type" value="Genomic_DNA"/>
</dbReference>
<feature type="transmembrane region" description="Helical" evidence="6">
    <location>
        <begin position="275"/>
        <end position="296"/>
    </location>
</feature>
<gene>
    <name evidence="9" type="ORF">LIPSTDRAFT_35345</name>
</gene>
<evidence type="ECO:0000256" key="1">
    <source>
        <dbReference type="ARBA" id="ARBA00004141"/>
    </source>
</evidence>
<dbReference type="PANTHER" id="PTHR43840">
    <property type="entry name" value="MITOCHONDRIAL METAL TRANSPORTER 1-RELATED"/>
    <property type="match status" value="1"/>
</dbReference>
<evidence type="ECO:0000259" key="8">
    <source>
        <dbReference type="Pfam" id="PF16916"/>
    </source>
</evidence>
<organism evidence="9 10">
    <name type="scientific">Lipomyces starkeyi NRRL Y-11557</name>
    <dbReference type="NCBI Taxonomy" id="675824"/>
    <lineage>
        <taxon>Eukaryota</taxon>
        <taxon>Fungi</taxon>
        <taxon>Dikarya</taxon>
        <taxon>Ascomycota</taxon>
        <taxon>Saccharomycotina</taxon>
        <taxon>Lipomycetes</taxon>
        <taxon>Lipomycetales</taxon>
        <taxon>Lipomycetaceae</taxon>
        <taxon>Lipomyces</taxon>
    </lineage>
</organism>
<dbReference type="PANTHER" id="PTHR43840:SF4">
    <property type="entry name" value="CDF DIVALENT METAL CATION TRANSPORTER (EUROFUNG)"/>
    <property type="match status" value="1"/>
</dbReference>
<dbReference type="FunFam" id="1.20.1510.10:FF:000005">
    <property type="entry name" value="Putative Cation diffusion facilitator 1"/>
    <property type="match status" value="1"/>
</dbReference>
<keyword evidence="5 6" id="KW-0472">Membrane</keyword>
<reference evidence="9 10" key="1">
    <citation type="journal article" date="2016" name="Proc. Natl. Acad. Sci. U.S.A.">
        <title>Comparative genomics of biotechnologically important yeasts.</title>
        <authorList>
            <person name="Riley R."/>
            <person name="Haridas S."/>
            <person name="Wolfe K.H."/>
            <person name="Lopes M.R."/>
            <person name="Hittinger C.T."/>
            <person name="Goeker M."/>
            <person name="Salamov A.A."/>
            <person name="Wisecaver J.H."/>
            <person name="Long T.M."/>
            <person name="Calvey C.H."/>
            <person name="Aerts A.L."/>
            <person name="Barry K.W."/>
            <person name="Choi C."/>
            <person name="Clum A."/>
            <person name="Coughlan A.Y."/>
            <person name="Deshpande S."/>
            <person name="Douglass A.P."/>
            <person name="Hanson S.J."/>
            <person name="Klenk H.-P."/>
            <person name="LaButti K.M."/>
            <person name="Lapidus A."/>
            <person name="Lindquist E.A."/>
            <person name="Lipzen A.M."/>
            <person name="Meier-Kolthoff J.P."/>
            <person name="Ohm R.A."/>
            <person name="Otillar R.P."/>
            <person name="Pangilinan J.L."/>
            <person name="Peng Y."/>
            <person name="Rokas A."/>
            <person name="Rosa C.A."/>
            <person name="Scheuner C."/>
            <person name="Sibirny A.A."/>
            <person name="Slot J.C."/>
            <person name="Stielow J.B."/>
            <person name="Sun H."/>
            <person name="Kurtzman C.P."/>
            <person name="Blackwell M."/>
            <person name="Grigoriev I.V."/>
            <person name="Jeffries T.W."/>
        </authorList>
    </citation>
    <scope>NUCLEOTIDE SEQUENCE [LARGE SCALE GENOMIC DNA]</scope>
    <source>
        <strain evidence="9 10">NRRL Y-11557</strain>
    </source>
</reference>
<sequence length="416" mass="47405">HRSKSVESTPSGRRRSMFLQNRHELRAQYLIGNTKSPYDWASQLVDQEQLRKMPYRKRKFYEQQNDLIERYIEIDCLLDSDVSHTMIKQYSQESRSRRGVVPANIDEEGQLYLTADARDEYSGIVTLAIMVNFLINVFLLAGKAAIVLLTHSISVIASLVDSALDFLCTTIIWFSTSMIESSSASTKFLYPVGRTRLEPLGVLIFSIIIIVSFSQVAVEAVQRIYSGPREPVELGIPSFAIMSLAVISKLFAWLWCRSINSSAVQALAQDAMSDIVFNLLSILFPVTGYFFNFWWLDAVGALCLSLYIIRQWVETTIEHIRHLTGISGDAIDKQVIMYLCVRFAESIKQVTTINVYHAGDRLHVEVDIVVDDKLTLRDTHDLGEALQYAIETLPMVERAYVHLDYRDDNFVGHIQR</sequence>
<name>A0A1E3QA69_LIPST</name>
<dbReference type="SUPFAM" id="SSF160240">
    <property type="entry name" value="Cation efflux protein cytoplasmic domain-like"/>
    <property type="match status" value="1"/>
</dbReference>
<dbReference type="Gene3D" id="1.20.1510.10">
    <property type="entry name" value="Cation efflux protein transmembrane domain"/>
    <property type="match status" value="1"/>
</dbReference>
<dbReference type="InterPro" id="IPR050291">
    <property type="entry name" value="CDF_Transporter"/>
</dbReference>
<proteinExistence type="predicted"/>
<feature type="transmembrane region" description="Helical" evidence="6">
    <location>
        <begin position="121"/>
        <end position="141"/>
    </location>
</feature>
<feature type="domain" description="Cation efflux protein cytoplasmic" evidence="8">
    <location>
        <begin position="345"/>
        <end position="404"/>
    </location>
</feature>
<dbReference type="Pfam" id="PF16916">
    <property type="entry name" value="ZT_dimer"/>
    <property type="match status" value="1"/>
</dbReference>
<evidence type="ECO:0000256" key="2">
    <source>
        <dbReference type="ARBA" id="ARBA00022448"/>
    </source>
</evidence>
<keyword evidence="4 6" id="KW-1133">Transmembrane helix</keyword>
<dbReference type="AlphaFoldDB" id="A0A1E3QA69"/>
<dbReference type="SUPFAM" id="SSF161111">
    <property type="entry name" value="Cation efflux protein transmembrane domain-like"/>
    <property type="match status" value="1"/>
</dbReference>
<keyword evidence="3 6" id="KW-0812">Transmembrane</keyword>
<evidence type="ECO:0000259" key="7">
    <source>
        <dbReference type="Pfam" id="PF01545"/>
    </source>
</evidence>
<evidence type="ECO:0000313" key="9">
    <source>
        <dbReference type="EMBL" id="ODQ74468.1"/>
    </source>
</evidence>
<keyword evidence="2" id="KW-0813">Transport</keyword>
<feature type="domain" description="Cation efflux protein transmembrane" evidence="7">
    <location>
        <begin position="130"/>
        <end position="323"/>
    </location>
</feature>
<dbReference type="NCBIfam" id="TIGR01297">
    <property type="entry name" value="CDF"/>
    <property type="match status" value="1"/>
</dbReference>
<accession>A0A1E3QA69</accession>
<dbReference type="InterPro" id="IPR027469">
    <property type="entry name" value="Cation_efflux_TMD_sf"/>
</dbReference>
<dbReference type="STRING" id="675824.A0A1E3QA69"/>
<evidence type="ECO:0000256" key="5">
    <source>
        <dbReference type="ARBA" id="ARBA00023136"/>
    </source>
</evidence>
<evidence type="ECO:0000256" key="6">
    <source>
        <dbReference type="SAM" id="Phobius"/>
    </source>
</evidence>
<dbReference type="GO" id="GO:0098771">
    <property type="term" value="P:inorganic ion homeostasis"/>
    <property type="evidence" value="ECO:0007669"/>
    <property type="project" value="UniProtKB-ARBA"/>
</dbReference>
<dbReference type="InterPro" id="IPR027470">
    <property type="entry name" value="Cation_efflux_CTD"/>
</dbReference>
<evidence type="ECO:0000256" key="3">
    <source>
        <dbReference type="ARBA" id="ARBA00022692"/>
    </source>
</evidence>
<feature type="transmembrane region" description="Helical" evidence="6">
    <location>
        <begin position="153"/>
        <end position="176"/>
    </location>
</feature>
<comment type="subcellular location">
    <subcellularLocation>
        <location evidence="1">Membrane</location>
        <topology evidence="1">Multi-pass membrane protein</topology>
    </subcellularLocation>
</comment>
<evidence type="ECO:0000313" key="10">
    <source>
        <dbReference type="Proteomes" id="UP000094385"/>
    </source>
</evidence>
<dbReference type="Proteomes" id="UP000094385">
    <property type="component" value="Unassembled WGS sequence"/>
</dbReference>
<protein>
    <submittedName>
        <fullName evidence="9">Uncharacterized protein</fullName>
    </submittedName>
</protein>